<evidence type="ECO:0000256" key="2">
    <source>
        <dbReference type="ARBA" id="ARBA00023239"/>
    </source>
</evidence>
<keyword evidence="2" id="KW-0456">Lyase</keyword>
<dbReference type="InterPro" id="IPR036568">
    <property type="entry name" value="GGCT-like_sf"/>
</dbReference>
<evidence type="ECO:0000256" key="1">
    <source>
        <dbReference type="ARBA" id="ARBA00012344"/>
    </source>
</evidence>
<accession>A0A8J2YQC9</accession>
<reference evidence="3" key="1">
    <citation type="journal article" date="2014" name="Int. J. Syst. Evol. Microbiol.">
        <title>Complete genome sequence of Corynebacterium casei LMG S-19264T (=DSM 44701T), isolated from a smear-ripened cheese.</title>
        <authorList>
            <consortium name="US DOE Joint Genome Institute (JGI-PGF)"/>
            <person name="Walter F."/>
            <person name="Albersmeier A."/>
            <person name="Kalinowski J."/>
            <person name="Ruckert C."/>
        </authorList>
    </citation>
    <scope>NUCLEOTIDE SEQUENCE</scope>
    <source>
        <strain evidence="3">CGMCC 1.15725</strain>
    </source>
</reference>
<gene>
    <name evidence="3" type="ORF">GCM10011611_11780</name>
</gene>
<dbReference type="Gene3D" id="3.10.490.10">
    <property type="entry name" value="Gamma-glutamyl cyclotransferase-like"/>
    <property type="match status" value="1"/>
</dbReference>
<dbReference type="PANTHER" id="PTHR12192">
    <property type="entry name" value="CATION TRANSPORT PROTEIN CHAC-RELATED"/>
    <property type="match status" value="1"/>
</dbReference>
<dbReference type="Proteomes" id="UP000646365">
    <property type="component" value="Unassembled WGS sequence"/>
</dbReference>
<protein>
    <recommendedName>
        <fullName evidence="1">glutathione-specific gamma-glutamylcyclotransferase</fullName>
        <ecNumber evidence="1">4.3.2.7</ecNumber>
    </recommendedName>
</protein>
<dbReference type="InterPro" id="IPR006840">
    <property type="entry name" value="ChaC"/>
</dbReference>
<dbReference type="GO" id="GO:0006751">
    <property type="term" value="P:glutathione catabolic process"/>
    <property type="evidence" value="ECO:0007669"/>
    <property type="project" value="InterPro"/>
</dbReference>
<dbReference type="PANTHER" id="PTHR12192:SF2">
    <property type="entry name" value="GLUTATHIONE-SPECIFIC GAMMA-GLUTAMYLCYCLOTRANSFERASE 2"/>
    <property type="match status" value="1"/>
</dbReference>
<dbReference type="Pfam" id="PF04752">
    <property type="entry name" value="ChaC"/>
    <property type="match status" value="1"/>
</dbReference>
<comment type="caution">
    <text evidence="3">The sequence shown here is derived from an EMBL/GenBank/DDBJ whole genome shotgun (WGS) entry which is preliminary data.</text>
</comment>
<evidence type="ECO:0000313" key="3">
    <source>
        <dbReference type="EMBL" id="GGF07967.1"/>
    </source>
</evidence>
<keyword evidence="4" id="KW-1185">Reference proteome</keyword>
<sequence length="242" mass="26743">MDLTPTHQPIDTHQPIELTRETIQAGTVIKLASAHGMRVLTDEERATSIAETLAARPKSADPSGDLWLFGYGSLIWNPAFHFAEQRKGRVHGWHRRFCLWTPLGRGSPEQPGLVLALERGGACTGMAFRLAAEQVACELDILWRREMLSGAYKPRWVKVTTADGPVDAVTFTIDPANPRYAGRLAEDEIVRVVATAVGRLGPCTDYLFKTTQALAELGLEDRTLQRLKRRVEVLLGGKVDCS</sequence>
<name>A0A8J2YQC9_9PROT</name>
<dbReference type="SUPFAM" id="SSF110857">
    <property type="entry name" value="Gamma-glutamyl cyclotransferase-like"/>
    <property type="match status" value="1"/>
</dbReference>
<dbReference type="EMBL" id="BMJQ01000002">
    <property type="protein sequence ID" value="GGF07967.1"/>
    <property type="molecule type" value="Genomic_DNA"/>
</dbReference>
<dbReference type="GO" id="GO:0005737">
    <property type="term" value="C:cytoplasm"/>
    <property type="evidence" value="ECO:0007669"/>
    <property type="project" value="TreeGrafter"/>
</dbReference>
<dbReference type="GO" id="GO:0061928">
    <property type="term" value="F:glutathione specific gamma-glutamylcyclotransferase activity"/>
    <property type="evidence" value="ECO:0007669"/>
    <property type="project" value="UniProtKB-EC"/>
</dbReference>
<dbReference type="AlphaFoldDB" id="A0A8J2YQC9"/>
<evidence type="ECO:0000313" key="4">
    <source>
        <dbReference type="Proteomes" id="UP000646365"/>
    </source>
</evidence>
<proteinExistence type="predicted"/>
<dbReference type="RefSeq" id="WP_229743516.1">
    <property type="nucleotide sequence ID" value="NZ_BMJQ01000002.1"/>
</dbReference>
<organism evidence="3 4">
    <name type="scientific">Aliidongia dinghuensis</name>
    <dbReference type="NCBI Taxonomy" id="1867774"/>
    <lineage>
        <taxon>Bacteria</taxon>
        <taxon>Pseudomonadati</taxon>
        <taxon>Pseudomonadota</taxon>
        <taxon>Alphaproteobacteria</taxon>
        <taxon>Rhodospirillales</taxon>
        <taxon>Dongiaceae</taxon>
        <taxon>Aliidongia</taxon>
    </lineage>
</organism>
<dbReference type="CDD" id="cd06661">
    <property type="entry name" value="GGCT_like"/>
    <property type="match status" value="1"/>
</dbReference>
<dbReference type="EC" id="4.3.2.7" evidence="1"/>
<reference evidence="3" key="2">
    <citation type="submission" date="2020-09" db="EMBL/GenBank/DDBJ databases">
        <authorList>
            <person name="Sun Q."/>
            <person name="Zhou Y."/>
        </authorList>
    </citation>
    <scope>NUCLEOTIDE SEQUENCE</scope>
    <source>
        <strain evidence="3">CGMCC 1.15725</strain>
    </source>
</reference>
<dbReference type="InterPro" id="IPR013024">
    <property type="entry name" value="GGCT-like"/>
</dbReference>